<dbReference type="OrthoDB" id="299264at2759"/>
<protein>
    <submittedName>
        <fullName evidence="3">Uncharacterized protein</fullName>
    </submittedName>
</protein>
<feature type="compositionally biased region" description="Acidic residues" evidence="2">
    <location>
        <begin position="44"/>
        <end position="55"/>
    </location>
</feature>
<gene>
    <name evidence="3" type="ORF">POCTA_138.1.T0160351</name>
</gene>
<organism evidence="3 4">
    <name type="scientific">Paramecium octaurelia</name>
    <dbReference type="NCBI Taxonomy" id="43137"/>
    <lineage>
        <taxon>Eukaryota</taxon>
        <taxon>Sar</taxon>
        <taxon>Alveolata</taxon>
        <taxon>Ciliophora</taxon>
        <taxon>Intramacronucleata</taxon>
        <taxon>Oligohymenophorea</taxon>
        <taxon>Peniculida</taxon>
        <taxon>Parameciidae</taxon>
        <taxon>Paramecium</taxon>
    </lineage>
</organism>
<name>A0A8S1STA4_PAROT</name>
<feature type="coiled-coil region" evidence="1">
    <location>
        <begin position="233"/>
        <end position="260"/>
    </location>
</feature>
<dbReference type="OMA" id="INWISKV"/>
<evidence type="ECO:0000256" key="2">
    <source>
        <dbReference type="SAM" id="MobiDB-lite"/>
    </source>
</evidence>
<proteinExistence type="predicted"/>
<keyword evidence="1" id="KW-0175">Coiled coil</keyword>
<feature type="region of interest" description="Disordered" evidence="2">
    <location>
        <begin position="1"/>
        <end position="72"/>
    </location>
</feature>
<evidence type="ECO:0000256" key="1">
    <source>
        <dbReference type="SAM" id="Coils"/>
    </source>
</evidence>
<evidence type="ECO:0000313" key="3">
    <source>
        <dbReference type="EMBL" id="CAD8144821.1"/>
    </source>
</evidence>
<comment type="caution">
    <text evidence="3">The sequence shown here is derived from an EMBL/GenBank/DDBJ whole genome shotgun (WGS) entry which is preliminary data.</text>
</comment>
<feature type="compositionally biased region" description="Basic and acidic residues" evidence="2">
    <location>
        <begin position="1"/>
        <end position="14"/>
    </location>
</feature>
<keyword evidence="4" id="KW-1185">Reference proteome</keyword>
<dbReference type="AlphaFoldDB" id="A0A8S1STA4"/>
<dbReference type="Proteomes" id="UP000683925">
    <property type="component" value="Unassembled WGS sequence"/>
</dbReference>
<accession>A0A8S1STA4</accession>
<dbReference type="EMBL" id="CAJJDP010000016">
    <property type="protein sequence ID" value="CAD8144821.1"/>
    <property type="molecule type" value="Genomic_DNA"/>
</dbReference>
<reference evidence="3" key="1">
    <citation type="submission" date="2021-01" db="EMBL/GenBank/DDBJ databases">
        <authorList>
            <consortium name="Genoscope - CEA"/>
            <person name="William W."/>
        </authorList>
    </citation>
    <scope>NUCLEOTIDE SEQUENCE</scope>
</reference>
<sequence>MSSEEKNQENEQPQKRQRRPRQHTNQEESDQFWKNNQYFAQGQIDDDDEDDDSEEYYPQQSSSASEEVSQENEACDFIDSLEQWEDCSDSKEQQKQYQESPSKNFLKLMRKNLENFSTMRGVHTQVDITTLSRLGETSYVYFNEEQKFKNEFQDVLNRFYKSIPCDKQRRGGDDQSKCKTEFHGDLFDFEDKRYFIDIEILQLQRILKLYKTQKFDSYLAYRKLTRDQNLDFEQSIRKQLDLLRQRKQQLEAQMEEEKRCYKLSIDQQYILKLKEYSNCFTPRYIQSQSNMKYDQMQLNEKQTFQIYPYEQQPQWLIQYQETFHIFKQKISQLQAPLYFFSFQDAVALKISSHLILKSLKQLEEVSKNKQIAKIFIDLMNSLFNIDIPEVDLLFNSELLNEEIISILTSQEKQSLLDQSEQYKPFPTPDDPGVETQTKLKFYPNFKTEDYSLYVRPVFEFSMRFLYEVYLRIQKITQMQTKITYKNKDYIIGNLIIECCYKYLEDEISYAAWLTICKSILNEQDSIELSTLIQQVQMFRRLFYQYDEWTVELLINWISKVLGEDSKVLKGDVQLSNLSIQDIILKLKNHVELSNAKMARIQTVDGLMIIHVFEFSQLY</sequence>
<evidence type="ECO:0000313" key="4">
    <source>
        <dbReference type="Proteomes" id="UP000683925"/>
    </source>
</evidence>